<evidence type="ECO:0000256" key="1">
    <source>
        <dbReference type="ARBA" id="ARBA00005558"/>
    </source>
</evidence>
<feature type="domain" description="Gp5/Type VI secretion system Vgr protein OB-fold" evidence="3">
    <location>
        <begin position="405"/>
        <end position="472"/>
    </location>
</feature>
<feature type="compositionally biased region" description="Polar residues" evidence="2">
    <location>
        <begin position="561"/>
        <end position="576"/>
    </location>
</feature>
<gene>
    <name evidence="5" type="ORF">ACFPM8_10340</name>
</gene>
<accession>A0ABW0M9V0</accession>
<dbReference type="SUPFAM" id="SSF69349">
    <property type="entry name" value="Phage fibre proteins"/>
    <property type="match status" value="1"/>
</dbReference>
<keyword evidence="6" id="KW-1185">Reference proteome</keyword>
<organism evidence="5 6">
    <name type="scientific">Paraherbaspirillum soli</name>
    <dbReference type="NCBI Taxonomy" id="631222"/>
    <lineage>
        <taxon>Bacteria</taxon>
        <taxon>Pseudomonadati</taxon>
        <taxon>Pseudomonadota</taxon>
        <taxon>Betaproteobacteria</taxon>
        <taxon>Burkholderiales</taxon>
        <taxon>Oxalobacteraceae</taxon>
        <taxon>Paraherbaspirillum</taxon>
    </lineage>
</organism>
<name>A0ABW0M9V0_9BURK</name>
<feature type="region of interest" description="Disordered" evidence="2">
    <location>
        <begin position="557"/>
        <end position="576"/>
    </location>
</feature>
<comment type="caution">
    <text evidence="5">The sequence shown here is derived from an EMBL/GenBank/DDBJ whole genome shotgun (WGS) entry which is preliminary data.</text>
</comment>
<evidence type="ECO:0000313" key="5">
    <source>
        <dbReference type="EMBL" id="MFC5474356.1"/>
    </source>
</evidence>
<dbReference type="Pfam" id="PF04717">
    <property type="entry name" value="Phage_base_V"/>
    <property type="match status" value="1"/>
</dbReference>
<dbReference type="RefSeq" id="WP_378997458.1">
    <property type="nucleotide sequence ID" value="NZ_JBHSMT010000014.1"/>
</dbReference>
<dbReference type="Pfam" id="PF05954">
    <property type="entry name" value="Phage_GPD"/>
    <property type="match status" value="1"/>
</dbReference>
<dbReference type="Gene3D" id="2.30.110.50">
    <property type="match status" value="1"/>
</dbReference>
<evidence type="ECO:0000259" key="4">
    <source>
        <dbReference type="Pfam" id="PF22178"/>
    </source>
</evidence>
<proteinExistence type="inferred from homology"/>
<dbReference type="NCBIfam" id="TIGR03361">
    <property type="entry name" value="VI_Rhs_Vgr"/>
    <property type="match status" value="1"/>
</dbReference>
<dbReference type="InterPro" id="IPR054030">
    <property type="entry name" value="Gp5_Vgr_C"/>
</dbReference>
<dbReference type="InterPro" id="IPR037026">
    <property type="entry name" value="Vgr_OB-fold_dom_sf"/>
</dbReference>
<feature type="domain" description="Gp5/Type VI secretion system Vgr C-terminal trimerisation" evidence="4">
    <location>
        <begin position="485"/>
        <end position="594"/>
    </location>
</feature>
<sequence length="747" mass="81696">MYPNAPDSLTKVVRFNQDRRLVQIKSPLESELLVVHRLHGSEALSKPFQLTVDLLSPSAQVELKELVGQPLRLSMLTPQGQRHFHGFVKEFARTGTDGGLTTYRAELAPWFSFLDYATDCRVFQDLSVLEITREVFGKYGDLADYRFDLLSDRYPKLSYCVQYNESDFTFVSRLLEDAGIYYYFEHAEDGHKLVLADDSTQCLPSGADPVVEFQPHQDVLATDVLDDWRPRRRIGASVHSAKSFDFKQPRNPLAAQWKTDAPRGTLPQFESYAYDGAATYDNTGIGEKLTAVRGEESAWQTKLFEGEGTCRTLVTGRYFDLDGHFEHGGDDANERRFAVLEVKHDARNNFSSDFSEAQDCVYRVNVTALRRVVPYRPLRATARPRMPGPQTATVVGPAGEEIWADRYGRVKVQFHWDRQGKFNERSSSWVRVASPWAGSGMGGVSAPRIGQEVVVDFLDGNPDRPIITGRVYNADNMPPFGQEVSGMRSKTVRGGGFNEVTMHDSAGSELLNMHAQRDMAVVVQNDHNSTVNNNKATKVASNHSLNVGANQDITVGGNRGATVTGNDTRTVTGKSDTAVTGPVTHTYQAGQKVTIASAGYSENITGNFGHTLIGDYKANTNGTWNHEITGTSTRKVTGAVSETMLTGREVTVSGGADKRNVQGAVEDVNVGTRLLSVDGDMNHEVSGTHSVFANTAMGLTSSNIIELGVGGAKLSIKDGEITISANGSVIKIDGGGISINGAKIHLN</sequence>
<evidence type="ECO:0000256" key="2">
    <source>
        <dbReference type="SAM" id="MobiDB-lite"/>
    </source>
</evidence>
<dbReference type="EMBL" id="JBHSMT010000014">
    <property type="protein sequence ID" value="MFC5474356.1"/>
    <property type="molecule type" value="Genomic_DNA"/>
</dbReference>
<dbReference type="Gene3D" id="4.10.220.110">
    <property type="match status" value="1"/>
</dbReference>
<dbReference type="InterPro" id="IPR017847">
    <property type="entry name" value="T6SS_RhsGE_Vgr_subset"/>
</dbReference>
<dbReference type="Gene3D" id="3.55.50.10">
    <property type="entry name" value="Baseplate protein-like domains"/>
    <property type="match status" value="1"/>
</dbReference>
<dbReference type="Pfam" id="PF22178">
    <property type="entry name" value="Gp5_trimer_C"/>
    <property type="match status" value="1"/>
</dbReference>
<dbReference type="Proteomes" id="UP001596045">
    <property type="component" value="Unassembled WGS sequence"/>
</dbReference>
<dbReference type="SUPFAM" id="SSF69255">
    <property type="entry name" value="gp5 N-terminal domain-like"/>
    <property type="match status" value="1"/>
</dbReference>
<reference evidence="6" key="1">
    <citation type="journal article" date="2019" name="Int. J. Syst. Evol. Microbiol.">
        <title>The Global Catalogue of Microorganisms (GCM) 10K type strain sequencing project: providing services to taxonomists for standard genome sequencing and annotation.</title>
        <authorList>
            <consortium name="The Broad Institute Genomics Platform"/>
            <consortium name="The Broad Institute Genome Sequencing Center for Infectious Disease"/>
            <person name="Wu L."/>
            <person name="Ma J."/>
        </authorList>
    </citation>
    <scope>NUCLEOTIDE SEQUENCE [LARGE SCALE GENOMIC DNA]</scope>
    <source>
        <strain evidence="6">JCM 17066</strain>
    </source>
</reference>
<comment type="similarity">
    <text evidence="1">Belongs to the VgrG protein family.</text>
</comment>
<dbReference type="SUPFAM" id="SSF69279">
    <property type="entry name" value="Phage tail proteins"/>
    <property type="match status" value="2"/>
</dbReference>
<protein>
    <submittedName>
        <fullName evidence="5">Type VI secretion system Vgr family protein</fullName>
    </submittedName>
</protein>
<evidence type="ECO:0000259" key="3">
    <source>
        <dbReference type="Pfam" id="PF04717"/>
    </source>
</evidence>
<dbReference type="Gene3D" id="2.40.50.230">
    <property type="entry name" value="Gp5 N-terminal domain"/>
    <property type="match status" value="1"/>
</dbReference>
<evidence type="ECO:0000313" key="6">
    <source>
        <dbReference type="Proteomes" id="UP001596045"/>
    </source>
</evidence>
<dbReference type="InterPro" id="IPR006531">
    <property type="entry name" value="Gp5/Vgr_OB"/>
</dbReference>
<dbReference type="NCBIfam" id="TIGR01646">
    <property type="entry name" value="vgr_GE"/>
    <property type="match status" value="1"/>
</dbReference>
<dbReference type="InterPro" id="IPR006533">
    <property type="entry name" value="T6SS_Vgr_RhsGE"/>
</dbReference>